<comment type="caution">
    <text evidence="1">The sequence shown here is derived from an EMBL/GenBank/DDBJ whole genome shotgun (WGS) entry which is preliminary data.</text>
</comment>
<reference evidence="1 2" key="1">
    <citation type="submission" date="2018-09" db="EMBL/GenBank/DDBJ databases">
        <title>Mesorhizobium carmichaelinearum sp. nov. isolated from Carmichaelinea spp. root nodules in New Zealand.</title>
        <authorList>
            <person name="De Meyer S.E."/>
        </authorList>
    </citation>
    <scope>NUCLEOTIDE SEQUENCE [LARGE SCALE GENOMIC DNA]</scope>
    <source>
        <strain evidence="1 2">ICMP19557</strain>
    </source>
</reference>
<sequence>MTLRGTADDVQLATLTRILDDYCEQAGMEGTHPAREHLARRLIALFSGGIDSPDDIRMALDSIAKDWRGTSGASRTHP</sequence>
<dbReference type="RefSeq" id="WP_120017499.1">
    <property type="nucleotide sequence ID" value="NZ_QZWZ01000029.1"/>
</dbReference>
<dbReference type="OrthoDB" id="8080642at2"/>
<evidence type="ECO:0000313" key="1">
    <source>
        <dbReference type="EMBL" id="RJT31898.1"/>
    </source>
</evidence>
<accession>A0A3A5KHC6</accession>
<dbReference type="AlphaFoldDB" id="A0A3A5KHC6"/>
<gene>
    <name evidence="1" type="ORF">D3227_28080</name>
</gene>
<dbReference type="Proteomes" id="UP000272706">
    <property type="component" value="Unassembled WGS sequence"/>
</dbReference>
<keyword evidence="2" id="KW-1185">Reference proteome</keyword>
<evidence type="ECO:0000313" key="2">
    <source>
        <dbReference type="Proteomes" id="UP000272706"/>
    </source>
</evidence>
<name>A0A3A5KHC6_9HYPH</name>
<protein>
    <submittedName>
        <fullName evidence="1">Uncharacterized protein</fullName>
    </submittedName>
</protein>
<proteinExistence type="predicted"/>
<dbReference type="EMBL" id="QZWZ01000029">
    <property type="protein sequence ID" value="RJT31898.1"/>
    <property type="molecule type" value="Genomic_DNA"/>
</dbReference>
<organism evidence="1 2">
    <name type="scientific">Mesorhizobium waimense</name>
    <dbReference type="NCBI Taxonomy" id="1300307"/>
    <lineage>
        <taxon>Bacteria</taxon>
        <taxon>Pseudomonadati</taxon>
        <taxon>Pseudomonadota</taxon>
        <taxon>Alphaproteobacteria</taxon>
        <taxon>Hyphomicrobiales</taxon>
        <taxon>Phyllobacteriaceae</taxon>
        <taxon>Mesorhizobium</taxon>
    </lineage>
</organism>